<proteinExistence type="predicted"/>
<keyword evidence="1" id="KW-0175">Coiled coil</keyword>
<feature type="domain" description="DUF2314" evidence="2">
    <location>
        <begin position="39"/>
        <end position="164"/>
    </location>
</feature>
<dbReference type="AlphaFoldDB" id="A0A1C0A7T8"/>
<evidence type="ECO:0000259" key="2">
    <source>
        <dbReference type="Pfam" id="PF10077"/>
    </source>
</evidence>
<evidence type="ECO:0000256" key="1">
    <source>
        <dbReference type="SAM" id="Coils"/>
    </source>
</evidence>
<dbReference type="OrthoDB" id="4827574at2"/>
<evidence type="ECO:0000313" key="4">
    <source>
        <dbReference type="Proteomes" id="UP000093514"/>
    </source>
</evidence>
<reference evidence="4" key="1">
    <citation type="submission" date="2016-07" db="EMBL/GenBank/DDBJ databases">
        <authorList>
            <person name="Florea S."/>
            <person name="Webb J.S."/>
            <person name="Jaromczyk J."/>
            <person name="Schardl C.L."/>
        </authorList>
    </citation>
    <scope>NUCLEOTIDE SEQUENCE [LARGE SCALE GENOMIC DNA]</scope>
    <source>
        <strain evidence="4">Z6</strain>
    </source>
</reference>
<organism evidence="3 4">
    <name type="scientific">Orenia metallireducens</name>
    <dbReference type="NCBI Taxonomy" id="1413210"/>
    <lineage>
        <taxon>Bacteria</taxon>
        <taxon>Bacillati</taxon>
        <taxon>Bacillota</taxon>
        <taxon>Clostridia</taxon>
        <taxon>Halanaerobiales</taxon>
        <taxon>Halobacteroidaceae</taxon>
        <taxon>Orenia</taxon>
    </lineage>
</organism>
<protein>
    <recommendedName>
        <fullName evidence="2">DUF2314 domain-containing protein</fullName>
    </recommendedName>
</protein>
<reference evidence="3 4" key="2">
    <citation type="submission" date="2016-08" db="EMBL/GenBank/DDBJ databases">
        <title>Orenia metallireducens sp. nov. strain Z6, a Novel Metal-reducing Firmicute from the Deep Subsurface.</title>
        <authorList>
            <person name="Maxim B.I."/>
            <person name="Kenneth K."/>
            <person name="Flynn T.M."/>
            <person name="Oloughlin E.J."/>
            <person name="Locke R.A."/>
            <person name="Weber J.R."/>
            <person name="Egan S.M."/>
            <person name="Mackie R.I."/>
            <person name="Cann I.K."/>
        </authorList>
    </citation>
    <scope>NUCLEOTIDE SEQUENCE [LARGE SCALE GENOMIC DNA]</scope>
    <source>
        <strain evidence="3 4">Z6</strain>
    </source>
</reference>
<accession>A0A1C0A7T8</accession>
<dbReference type="Pfam" id="PF10077">
    <property type="entry name" value="DUF2314"/>
    <property type="match status" value="1"/>
</dbReference>
<dbReference type="RefSeq" id="WP_068718030.1">
    <property type="nucleotide sequence ID" value="NZ_LWDV01000009.1"/>
</dbReference>
<comment type="caution">
    <text evidence="3">The sequence shown here is derived from an EMBL/GenBank/DDBJ whole genome shotgun (WGS) entry which is preliminary data.</text>
</comment>
<dbReference type="Proteomes" id="UP000093514">
    <property type="component" value="Unassembled WGS sequence"/>
</dbReference>
<feature type="coiled-coil region" evidence="1">
    <location>
        <begin position="31"/>
        <end position="76"/>
    </location>
</feature>
<evidence type="ECO:0000313" key="3">
    <source>
        <dbReference type="EMBL" id="OCL26325.1"/>
    </source>
</evidence>
<dbReference type="InterPro" id="IPR018756">
    <property type="entry name" value="DUF2314"/>
</dbReference>
<keyword evidence="4" id="KW-1185">Reference proteome</keyword>
<name>A0A1C0A7T8_9FIRM</name>
<sequence length="165" mass="19294">MKKIMFCFIIASLIISGCSQNVVKRENQPDIYLVENENKEMNQAIQKTKENLSIFIKELSKNNNEYTNLLLKARFEEGEKIEHMWVSDITYSSSTFMGILSNEPMYVKNLSYGDIVFVNKNQVSDWMIVKEDGTVIGGYTLRVLRNRMTQKEREEFDKSTGYKFE</sequence>
<dbReference type="EMBL" id="LWDV01000009">
    <property type="protein sequence ID" value="OCL26325.1"/>
    <property type="molecule type" value="Genomic_DNA"/>
</dbReference>
<gene>
    <name evidence="3" type="ORF">U472_09965</name>
</gene>
<dbReference type="PROSITE" id="PS51257">
    <property type="entry name" value="PROKAR_LIPOPROTEIN"/>
    <property type="match status" value="1"/>
</dbReference>